<dbReference type="EMBL" id="CP042910">
    <property type="protein sequence ID" value="QEG18932.1"/>
    <property type="molecule type" value="Genomic_DNA"/>
</dbReference>
<sequence length="50" mass="5463">MIQVSERLGPVRFKTEEILFNKNCTALPGNLSSYHSTIDSLSGGLPGDRL</sequence>
<organism evidence="1 2">
    <name type="scientific">Gimesia maris</name>
    <dbReference type="NCBI Taxonomy" id="122"/>
    <lineage>
        <taxon>Bacteria</taxon>
        <taxon>Pseudomonadati</taxon>
        <taxon>Planctomycetota</taxon>
        <taxon>Planctomycetia</taxon>
        <taxon>Planctomycetales</taxon>
        <taxon>Planctomycetaceae</taxon>
        <taxon>Gimesia</taxon>
    </lineage>
</organism>
<protein>
    <submittedName>
        <fullName evidence="1">Uncharacterized protein</fullName>
    </submittedName>
</protein>
<name>A0ABX5YTK4_9PLAN</name>
<accession>A0ABX5YTK4</accession>
<reference evidence="1 2" key="1">
    <citation type="submission" date="2019-08" db="EMBL/GenBank/DDBJ databases">
        <title>Deep-cultivation of Planctomycetes and their phenomic and genomic characterization uncovers novel biology.</title>
        <authorList>
            <person name="Wiegand S."/>
            <person name="Jogler M."/>
            <person name="Boedeker C."/>
            <person name="Pinto D."/>
            <person name="Vollmers J."/>
            <person name="Rivas-Marin E."/>
            <person name="Kohn T."/>
            <person name="Peeters S.H."/>
            <person name="Heuer A."/>
            <person name="Rast P."/>
            <person name="Oberbeckmann S."/>
            <person name="Bunk B."/>
            <person name="Jeske O."/>
            <person name="Meyerdierks A."/>
            <person name="Storesund J.E."/>
            <person name="Kallscheuer N."/>
            <person name="Luecker S."/>
            <person name="Lage O.M."/>
            <person name="Pohl T."/>
            <person name="Merkel B.J."/>
            <person name="Hornburger P."/>
            <person name="Mueller R.-W."/>
            <person name="Bruemmer F."/>
            <person name="Labrenz M."/>
            <person name="Spormann A.M."/>
            <person name="Op den Camp H."/>
            <person name="Overmann J."/>
            <person name="Amann R."/>
            <person name="Jetten M.S.M."/>
            <person name="Mascher T."/>
            <person name="Medema M.H."/>
            <person name="Devos D.P."/>
            <person name="Kaster A.-K."/>
            <person name="Ovreas L."/>
            <person name="Rohde M."/>
            <person name="Galperin M.Y."/>
            <person name="Jogler C."/>
        </authorList>
    </citation>
    <scope>NUCLEOTIDE SEQUENCE [LARGE SCALE GENOMIC DNA]</scope>
    <source>
        <strain evidence="1 2">DSM 8797</strain>
    </source>
</reference>
<evidence type="ECO:0000313" key="2">
    <source>
        <dbReference type="Proteomes" id="UP000322887"/>
    </source>
</evidence>
<proteinExistence type="predicted"/>
<keyword evidence="2" id="KW-1185">Reference proteome</keyword>
<gene>
    <name evidence="1" type="ORF">GmarT_48270</name>
</gene>
<evidence type="ECO:0000313" key="1">
    <source>
        <dbReference type="EMBL" id="QEG18932.1"/>
    </source>
</evidence>
<dbReference type="Proteomes" id="UP000322887">
    <property type="component" value="Chromosome"/>
</dbReference>